<protein>
    <submittedName>
        <fullName evidence="4">Uncharacterized protein YbeQ</fullName>
    </submittedName>
</protein>
<dbReference type="OrthoDB" id="2423701at2759"/>
<dbReference type="AlphaFoldDB" id="A0A226DY56"/>
<dbReference type="InterPro" id="IPR011990">
    <property type="entry name" value="TPR-like_helical_dom_sf"/>
</dbReference>
<feature type="repeat" description="TPR" evidence="2">
    <location>
        <begin position="277"/>
        <end position="310"/>
    </location>
</feature>
<evidence type="ECO:0000256" key="1">
    <source>
        <dbReference type="ARBA" id="ARBA00038101"/>
    </source>
</evidence>
<dbReference type="Proteomes" id="UP000198287">
    <property type="component" value="Unassembled WGS sequence"/>
</dbReference>
<dbReference type="PANTHER" id="PTHR11102:SF160">
    <property type="entry name" value="ERAD-ASSOCIATED E3 UBIQUITIN-PROTEIN LIGASE COMPONENT HRD3"/>
    <property type="match status" value="1"/>
</dbReference>
<dbReference type="PANTHER" id="PTHR11102">
    <property type="entry name" value="SEL-1-LIKE PROTEIN"/>
    <property type="match status" value="1"/>
</dbReference>
<dbReference type="SUPFAM" id="SSF48452">
    <property type="entry name" value="TPR-like"/>
    <property type="match status" value="1"/>
</dbReference>
<dbReference type="SUPFAM" id="SSF81901">
    <property type="entry name" value="HCP-like"/>
    <property type="match status" value="2"/>
</dbReference>
<evidence type="ECO:0000313" key="5">
    <source>
        <dbReference type="Proteomes" id="UP000198287"/>
    </source>
</evidence>
<evidence type="ECO:0000256" key="2">
    <source>
        <dbReference type="PROSITE-ProRule" id="PRU00339"/>
    </source>
</evidence>
<dbReference type="InterPro" id="IPR006597">
    <property type="entry name" value="Sel1-like"/>
</dbReference>
<comment type="similarity">
    <text evidence="1">Belongs to the sel-1 family.</text>
</comment>
<name>A0A226DY56_FOLCA</name>
<feature type="region of interest" description="Disordered" evidence="3">
    <location>
        <begin position="694"/>
        <end position="731"/>
    </location>
</feature>
<organism evidence="4 5">
    <name type="scientific">Folsomia candida</name>
    <name type="common">Springtail</name>
    <dbReference type="NCBI Taxonomy" id="158441"/>
    <lineage>
        <taxon>Eukaryota</taxon>
        <taxon>Metazoa</taxon>
        <taxon>Ecdysozoa</taxon>
        <taxon>Arthropoda</taxon>
        <taxon>Hexapoda</taxon>
        <taxon>Collembola</taxon>
        <taxon>Entomobryomorpha</taxon>
        <taxon>Isotomoidea</taxon>
        <taxon>Isotomidae</taxon>
        <taxon>Proisotominae</taxon>
        <taxon>Folsomia</taxon>
    </lineage>
</organism>
<dbReference type="InterPro" id="IPR050767">
    <property type="entry name" value="Sel1_AlgK"/>
</dbReference>
<dbReference type="Pfam" id="PF00515">
    <property type="entry name" value="TPR_1"/>
    <property type="match status" value="1"/>
</dbReference>
<sequence>MGNPTTQDWVRLDVLILQRACNLLRKQFLRRWNLTQSSEWIDSPEFGSHFISGLAAQIYKSVGRLHKMTLAEGDVHTWDFSLLTKILQQVDFLPKEEETYANLRQEFTSENAKISELISYSKQALEYPAKTMEDSEFSRLWDHIESILVSFGENEKELEQLKRTESVSEEDLCSILGGRDSPLVDENCVAEARKLKDEAKNLINSGDLSGAIEVLTGAVGMHKGLPAGDLGALYAMRSDAYLKQVGTSKGGKEERMEGAYVALKDAKQAMFLRPAWGLAHYRVGMAYVELGKYKKASKYLDQALDLEPNEEEIRVANSTCKIKLVQLSDDFAPELKTFQKVNFLPKPRPLPGGTRHSPEVMDQLDMIFFPEDEDNILGDVYKAHKFRDGINTKQSYKDAAILYRKGVRSRNAECMYNLALLKLEGNGIKQDVKGAIDLLKRAAKQPTKLCKGSGYNFVSNVGVIEASFVLGLLAAEGIAFPPQEDLHSAAVWYQESSEHGSGPAAHNLALLYSKGNGVPLNEKRAVQLWKLAASRKVPEAMFGLAIHHAKEWETTEARKWFELAINEYGAEFPCKFHNVFEEEEEESKEICWTPTATLINEFTTVLDTIDYWRARYGQKEIARWEVLSGEKATNQNLSVKYRLARMLHDVEAEKEKIFAIEAYFQTDLATPPVQIPFQNAKSWANRVRQGMLLNQSEGEESSRENSQSRSVSRTSSGGSSEEPESVGSLSA</sequence>
<evidence type="ECO:0000256" key="3">
    <source>
        <dbReference type="SAM" id="MobiDB-lite"/>
    </source>
</evidence>
<gene>
    <name evidence="4" type="ORF">Fcan01_15274</name>
</gene>
<accession>A0A226DY56</accession>
<comment type="caution">
    <text evidence="4">The sequence shown here is derived from an EMBL/GenBank/DDBJ whole genome shotgun (WGS) entry which is preliminary data.</text>
</comment>
<feature type="compositionally biased region" description="Low complexity" evidence="3">
    <location>
        <begin position="704"/>
        <end position="731"/>
    </location>
</feature>
<dbReference type="SMART" id="SM00028">
    <property type="entry name" value="TPR"/>
    <property type="match status" value="1"/>
</dbReference>
<evidence type="ECO:0000313" key="4">
    <source>
        <dbReference type="EMBL" id="OXA50159.1"/>
    </source>
</evidence>
<dbReference type="PROSITE" id="PS50293">
    <property type="entry name" value="TPR_REGION"/>
    <property type="match status" value="1"/>
</dbReference>
<dbReference type="SMART" id="SM00671">
    <property type="entry name" value="SEL1"/>
    <property type="match status" value="6"/>
</dbReference>
<dbReference type="PROSITE" id="PS50005">
    <property type="entry name" value="TPR"/>
    <property type="match status" value="1"/>
</dbReference>
<keyword evidence="2" id="KW-0802">TPR repeat</keyword>
<dbReference type="STRING" id="158441.A0A226DY56"/>
<keyword evidence="5" id="KW-1185">Reference proteome</keyword>
<dbReference type="Pfam" id="PF08238">
    <property type="entry name" value="Sel1"/>
    <property type="match status" value="4"/>
</dbReference>
<proteinExistence type="inferred from homology"/>
<reference evidence="4 5" key="1">
    <citation type="submission" date="2015-12" db="EMBL/GenBank/DDBJ databases">
        <title>The genome of Folsomia candida.</title>
        <authorList>
            <person name="Faddeeva A."/>
            <person name="Derks M.F."/>
            <person name="Anvar Y."/>
            <person name="Smit S."/>
            <person name="Van Straalen N."/>
            <person name="Roelofs D."/>
        </authorList>
    </citation>
    <scope>NUCLEOTIDE SEQUENCE [LARGE SCALE GENOMIC DNA]</scope>
    <source>
        <strain evidence="4 5">VU population</strain>
        <tissue evidence="4">Whole body</tissue>
    </source>
</reference>
<dbReference type="EMBL" id="LNIX01000009">
    <property type="protein sequence ID" value="OXA50159.1"/>
    <property type="molecule type" value="Genomic_DNA"/>
</dbReference>
<dbReference type="Gene3D" id="1.25.40.10">
    <property type="entry name" value="Tetratricopeptide repeat domain"/>
    <property type="match status" value="2"/>
</dbReference>
<dbReference type="InterPro" id="IPR019734">
    <property type="entry name" value="TPR_rpt"/>
</dbReference>